<dbReference type="GO" id="GO:0043190">
    <property type="term" value="C:ATP-binding cassette (ABC) transporter complex"/>
    <property type="evidence" value="ECO:0007669"/>
    <property type="project" value="InterPro"/>
</dbReference>
<dbReference type="OrthoDB" id="9772924at2"/>
<sequence>MLKKVFTLLLVFSLTVSLVLVGCSNDTTKTDQKEATETEIENETGTESETENEAEKEESKKTNNPALKRGNILTVAQDDFDGKFNPILSSSVYDSNIVALIFDGLITNDPKGNPVPNVAKEWKISEDGKTYTFYLREGVKFHDGHELTAEDVKFTFETIAHPDYDGARWTAVADVVGAEEYRNGEADHIEGIEVVDDYTIKFTIKEVNAPKLINDFGYGIMPKHIYEFDTYTEFVSHNQNPIGCGPFKFKRYVVGQYVEVEAFDDYWGGRPKLDGIIVKYLPRDSRAAEAQTGDVDIVQIPAKDEEVEIATETGIADIKKHLGNSYGYAGFNLRLDKFKDKRVRQALTYGLNRKAFVKNYFGEFGDVANCPISPVSWAYTDEINKYEYNPEKAKELLKEAGWYDRDDDGWLENEAGEEFTIMWSTYTDSQYASQLISIAKENYKDLGIKMEAEFMEFNALVEKVYNNRDFEIYNMAWSLSIDPDPRGIFDKASDTPGGFNSIGYYNEEAEKLFEKGIKITDQEKRKEIYRRWAKIANDELPYIFISLSDDVWAVNKRVKNFEPGAYYDWTYQVKDIEVDY</sequence>
<protein>
    <submittedName>
        <fullName evidence="8">Oligopeptide ABC transporter, periplasmic oligopeptide-binding protein OppA</fullName>
    </submittedName>
</protein>
<feature type="domain" description="Solute-binding protein family 5" evidence="7">
    <location>
        <begin position="113"/>
        <end position="490"/>
    </location>
</feature>
<dbReference type="PANTHER" id="PTHR30290:SF9">
    <property type="entry name" value="OLIGOPEPTIDE-BINDING PROTEIN APPA"/>
    <property type="match status" value="1"/>
</dbReference>
<dbReference type="Gene3D" id="3.40.190.10">
    <property type="entry name" value="Periplasmic binding protein-like II"/>
    <property type="match status" value="1"/>
</dbReference>
<reference evidence="8 9" key="1">
    <citation type="journal article" date="2015" name="Geomicrobiol. J.">
        <title>Caldisalinibacter kiritimatiensis gen. nov., sp. nov., a moderately thermohalophilic thiosulfate-reducing bacterium from a hypersaline microbial mat.</title>
        <authorList>
            <person name="Ben Hania W."/>
            <person name="Joseph M."/>
            <person name="Fiebig A."/>
            <person name="Bunk B."/>
            <person name="Klenk H.-P."/>
            <person name="Fardeau M.-L."/>
            <person name="Spring S."/>
        </authorList>
    </citation>
    <scope>NUCLEOTIDE SEQUENCE [LARGE SCALE GENOMIC DNA]</scope>
    <source>
        <strain evidence="8 9">L21-TH-D2</strain>
    </source>
</reference>
<evidence type="ECO:0000256" key="2">
    <source>
        <dbReference type="ARBA" id="ARBA00005695"/>
    </source>
</evidence>
<dbReference type="InterPro" id="IPR030678">
    <property type="entry name" value="Peptide/Ni-bd"/>
</dbReference>
<dbReference type="PROSITE" id="PS01040">
    <property type="entry name" value="SBP_BACTERIAL_5"/>
    <property type="match status" value="1"/>
</dbReference>
<comment type="similarity">
    <text evidence="2">Belongs to the bacterial solute-binding protein 5 family.</text>
</comment>
<dbReference type="GO" id="GO:0015833">
    <property type="term" value="P:peptide transport"/>
    <property type="evidence" value="ECO:0007669"/>
    <property type="project" value="TreeGrafter"/>
</dbReference>
<dbReference type="Gene3D" id="3.10.105.10">
    <property type="entry name" value="Dipeptide-binding Protein, Domain 3"/>
    <property type="match status" value="1"/>
</dbReference>
<dbReference type="eggNOG" id="COG0747">
    <property type="taxonomic scope" value="Bacteria"/>
</dbReference>
<evidence type="ECO:0000256" key="3">
    <source>
        <dbReference type="ARBA" id="ARBA00022448"/>
    </source>
</evidence>
<dbReference type="GO" id="GO:0042597">
    <property type="term" value="C:periplasmic space"/>
    <property type="evidence" value="ECO:0007669"/>
    <property type="project" value="UniProtKB-ARBA"/>
</dbReference>
<keyword evidence="4 6" id="KW-0732">Signal</keyword>
<dbReference type="Proteomes" id="UP000013378">
    <property type="component" value="Unassembled WGS sequence"/>
</dbReference>
<comment type="subcellular location">
    <subcellularLocation>
        <location evidence="1">Cell membrane</location>
        <topology evidence="1">Lipid-anchor</topology>
    </subcellularLocation>
</comment>
<dbReference type="Gene3D" id="3.90.76.10">
    <property type="entry name" value="Dipeptide-binding Protein, Domain 1"/>
    <property type="match status" value="1"/>
</dbReference>
<evidence type="ECO:0000256" key="4">
    <source>
        <dbReference type="ARBA" id="ARBA00022729"/>
    </source>
</evidence>
<evidence type="ECO:0000259" key="7">
    <source>
        <dbReference type="Pfam" id="PF00496"/>
    </source>
</evidence>
<feature type="region of interest" description="Disordered" evidence="5">
    <location>
        <begin position="29"/>
        <end position="65"/>
    </location>
</feature>
<feature type="compositionally biased region" description="Acidic residues" evidence="5">
    <location>
        <begin position="37"/>
        <end position="56"/>
    </location>
</feature>
<dbReference type="PANTHER" id="PTHR30290">
    <property type="entry name" value="PERIPLASMIC BINDING COMPONENT OF ABC TRANSPORTER"/>
    <property type="match status" value="1"/>
</dbReference>
<feature type="chain" id="PRO_5038456471" evidence="6">
    <location>
        <begin position="23"/>
        <end position="580"/>
    </location>
</feature>
<dbReference type="PATRIC" id="fig|1304284.3.peg.1496"/>
<comment type="caution">
    <text evidence="8">The sequence shown here is derived from an EMBL/GenBank/DDBJ whole genome shotgun (WGS) entry which is preliminary data.</text>
</comment>
<dbReference type="RefSeq" id="WP_006313358.1">
    <property type="nucleotide sequence ID" value="NZ_ARZA01000173.1"/>
</dbReference>
<proteinExistence type="inferred from homology"/>
<feature type="signal peptide" evidence="6">
    <location>
        <begin position="1"/>
        <end position="22"/>
    </location>
</feature>
<evidence type="ECO:0000313" key="8">
    <source>
        <dbReference type="EMBL" id="EOD00417.1"/>
    </source>
</evidence>
<name>R1AUV6_9FIRM</name>
<dbReference type="GO" id="GO:1904680">
    <property type="term" value="F:peptide transmembrane transporter activity"/>
    <property type="evidence" value="ECO:0007669"/>
    <property type="project" value="TreeGrafter"/>
</dbReference>
<evidence type="ECO:0000256" key="6">
    <source>
        <dbReference type="SAM" id="SignalP"/>
    </source>
</evidence>
<dbReference type="STRING" id="1304284.L21TH_1527"/>
<dbReference type="InterPro" id="IPR039424">
    <property type="entry name" value="SBP_5"/>
</dbReference>
<keyword evidence="3" id="KW-0813">Transport</keyword>
<dbReference type="PROSITE" id="PS51257">
    <property type="entry name" value="PROKAR_LIPOPROTEIN"/>
    <property type="match status" value="1"/>
</dbReference>
<accession>R1AUV6</accession>
<dbReference type="PIRSF" id="PIRSF002741">
    <property type="entry name" value="MppA"/>
    <property type="match status" value="1"/>
</dbReference>
<evidence type="ECO:0000256" key="1">
    <source>
        <dbReference type="ARBA" id="ARBA00004193"/>
    </source>
</evidence>
<dbReference type="CDD" id="cd08514">
    <property type="entry name" value="PBP2_AppA_like"/>
    <property type="match status" value="1"/>
</dbReference>
<dbReference type="InterPro" id="IPR023765">
    <property type="entry name" value="SBP_5_CS"/>
</dbReference>
<dbReference type="SUPFAM" id="SSF53850">
    <property type="entry name" value="Periplasmic binding protein-like II"/>
    <property type="match status" value="1"/>
</dbReference>
<keyword evidence="9" id="KW-1185">Reference proteome</keyword>
<evidence type="ECO:0000256" key="5">
    <source>
        <dbReference type="SAM" id="MobiDB-lite"/>
    </source>
</evidence>
<dbReference type="Pfam" id="PF00496">
    <property type="entry name" value="SBP_bac_5"/>
    <property type="match status" value="1"/>
</dbReference>
<dbReference type="AlphaFoldDB" id="R1AUV6"/>
<evidence type="ECO:0000313" key="9">
    <source>
        <dbReference type="Proteomes" id="UP000013378"/>
    </source>
</evidence>
<dbReference type="EMBL" id="ARZA01000173">
    <property type="protein sequence ID" value="EOD00417.1"/>
    <property type="molecule type" value="Genomic_DNA"/>
</dbReference>
<organism evidence="8 9">
    <name type="scientific">Caldisalinibacter kiritimatiensis</name>
    <dbReference type="NCBI Taxonomy" id="1304284"/>
    <lineage>
        <taxon>Bacteria</taxon>
        <taxon>Bacillati</taxon>
        <taxon>Bacillota</taxon>
        <taxon>Tissierellia</taxon>
        <taxon>Tissierellales</taxon>
        <taxon>Thermohalobacteraceae</taxon>
        <taxon>Caldisalinibacter</taxon>
    </lineage>
</organism>
<dbReference type="InterPro" id="IPR000914">
    <property type="entry name" value="SBP_5_dom"/>
</dbReference>
<gene>
    <name evidence="8" type="ORF">L21TH_1527</name>
</gene>